<proteinExistence type="inferred from homology"/>
<comment type="caution">
    <text evidence="9">The sequence shown here is derived from an EMBL/GenBank/DDBJ whole genome shotgun (WGS) entry which is preliminary data.</text>
</comment>
<dbReference type="InterPro" id="IPR004433">
    <property type="entry name" value="MenaQ_synth_MenD"/>
</dbReference>
<feature type="domain" description="Thiamine pyrophosphate enzyme N-terminal TPP-binding" evidence="7">
    <location>
        <begin position="9"/>
        <end position="116"/>
    </location>
</feature>
<dbReference type="NCBIfam" id="TIGR00173">
    <property type="entry name" value="menD"/>
    <property type="match status" value="1"/>
</dbReference>
<keyword evidence="4 6" id="KW-0786">Thiamine pyrophosphate</keyword>
<dbReference type="Pfam" id="PF16582">
    <property type="entry name" value="TPP_enzyme_M_2"/>
    <property type="match status" value="1"/>
</dbReference>
<dbReference type="Proteomes" id="UP000658258">
    <property type="component" value="Unassembled WGS sequence"/>
</dbReference>
<sequence>MILPHINEIATICAAHGISRAVISPGSRSAAISLAFENHPQIDVQVVADERSAAFMALGIAQQLKKPVAVICTSGSAGLNYAPAVAEAFYQEIPLLVITADRPPEWIDQYDGQTIRQTNLYGAHAKASFSLPVDLSHSDARWHANRLVNEAILCTLKYPMGPAHLNVPIREPFYPQANEKFEYPKARIIQRPTSHSYLLPEQWSALLTQWNDAEKRMVIIGQHEPDMKLTKALKALAEKGNVVIVNEVTANQHMVSGSLQKQDLFLQSDQLPEAPELLITLGNSLISKNLKQFLRKNPPRMHWHVRKGERLNDGLQHLSHTFDLSPDYFIEQLAKQESSKSEGSFYLSWRQKEVHTQQRSKAFIERCGFGELKATAVCLESLPHNSLLHLANSMAIRYANFIGLPHHVEIYCNRGTSGIDGSNATAVGTSLTTSKMVTLLTGDMAFLYDRNAFWHDQKLANLRIIVMNNAGGGIFGMIKGPRNQKSYEKLFQTHQPLTAALTAQEFGFEYTACTNQSELTSGLSTFFDSSSTAKVLEIFSDPLENERLLAEYKSYCLGL</sequence>
<comment type="function">
    <text evidence="6">Catalyzes the thiamine diphosphate-dependent decarboxylation of 2-oxoglutarate and the subsequent addition of the resulting succinic semialdehyde-thiamine pyrophosphate anion to isochorismate to yield 2-succinyl-5-enolpyruvyl-6-hydroxy-3-cyclohexene-1-carboxylate (SEPHCHC).</text>
</comment>
<evidence type="ECO:0000256" key="6">
    <source>
        <dbReference type="HAMAP-Rule" id="MF_01659"/>
    </source>
</evidence>
<keyword evidence="10" id="KW-1185">Reference proteome</keyword>
<comment type="subunit">
    <text evidence="6">Homodimer.</text>
</comment>
<comment type="cofactor">
    <cofactor evidence="6">
        <name>thiamine diphosphate</name>
        <dbReference type="ChEBI" id="CHEBI:58937"/>
    </cofactor>
    <text evidence="6">Binds 1 thiamine pyrophosphate per subunit.</text>
</comment>
<protein>
    <recommendedName>
        <fullName evidence="6">2-succinyl-5-enolpyruvyl-6-hydroxy-3-cyclohexene-1-carboxylate synthase</fullName>
        <shortName evidence="6">SEPHCHC synthase</shortName>
        <ecNumber evidence="6">2.2.1.9</ecNumber>
    </recommendedName>
    <alternativeName>
        <fullName evidence="6">Menaquinone biosynthesis protein MenD</fullName>
    </alternativeName>
</protein>
<evidence type="ECO:0000256" key="2">
    <source>
        <dbReference type="ARBA" id="ARBA00022723"/>
    </source>
</evidence>
<dbReference type="EMBL" id="BNAG01000003">
    <property type="protein sequence ID" value="GHE68017.1"/>
    <property type="molecule type" value="Genomic_DNA"/>
</dbReference>
<dbReference type="Gene3D" id="3.40.50.970">
    <property type="match status" value="2"/>
</dbReference>
<keyword evidence="6" id="KW-0474">Menaquinone biosynthesis</keyword>
<reference evidence="10" key="1">
    <citation type="journal article" date="2019" name="Int. J. Syst. Evol. Microbiol.">
        <title>The Global Catalogue of Microorganisms (GCM) 10K type strain sequencing project: providing services to taxonomists for standard genome sequencing and annotation.</title>
        <authorList>
            <consortium name="The Broad Institute Genomics Platform"/>
            <consortium name="The Broad Institute Genome Sequencing Center for Infectious Disease"/>
            <person name="Wu L."/>
            <person name="Ma J."/>
        </authorList>
    </citation>
    <scope>NUCLEOTIDE SEQUENCE [LARGE SCALE GENOMIC DNA]</scope>
    <source>
        <strain evidence="10">CGMCC 1.15111</strain>
    </source>
</reference>
<keyword evidence="5 6" id="KW-0464">Manganese</keyword>
<dbReference type="InterPro" id="IPR032264">
    <property type="entry name" value="MenD_middle"/>
</dbReference>
<keyword evidence="3 6" id="KW-0460">Magnesium</keyword>
<dbReference type="InterPro" id="IPR012001">
    <property type="entry name" value="Thiamin_PyroP_enz_TPP-bd_dom"/>
</dbReference>
<dbReference type="HAMAP" id="MF_01659">
    <property type="entry name" value="MenD"/>
    <property type="match status" value="1"/>
</dbReference>
<evidence type="ECO:0000313" key="9">
    <source>
        <dbReference type="EMBL" id="GHE68017.1"/>
    </source>
</evidence>
<evidence type="ECO:0000256" key="4">
    <source>
        <dbReference type="ARBA" id="ARBA00023052"/>
    </source>
</evidence>
<dbReference type="EC" id="2.2.1.9" evidence="6"/>
<dbReference type="CDD" id="cd07037">
    <property type="entry name" value="TPP_PYR_MenD"/>
    <property type="match status" value="1"/>
</dbReference>
<dbReference type="PIRSF" id="PIRSF004983">
    <property type="entry name" value="MenD"/>
    <property type="match status" value="1"/>
</dbReference>
<dbReference type="Pfam" id="PF02776">
    <property type="entry name" value="TPP_enzyme_N"/>
    <property type="match status" value="1"/>
</dbReference>
<dbReference type="InterPro" id="IPR029061">
    <property type="entry name" value="THDP-binding"/>
</dbReference>
<feature type="domain" description="Menaquinone biosynthesis protein MenD middle" evidence="8">
    <location>
        <begin position="213"/>
        <end position="388"/>
    </location>
</feature>
<evidence type="ECO:0000256" key="3">
    <source>
        <dbReference type="ARBA" id="ARBA00022842"/>
    </source>
</evidence>
<comment type="similarity">
    <text evidence="6">Belongs to the TPP enzyme family. MenD subfamily.</text>
</comment>
<comment type="catalytic activity">
    <reaction evidence="6">
        <text>isochorismate + 2-oxoglutarate + H(+) = 5-enolpyruvoyl-6-hydroxy-2-succinyl-cyclohex-3-ene-1-carboxylate + CO2</text>
        <dbReference type="Rhea" id="RHEA:25593"/>
        <dbReference type="ChEBI" id="CHEBI:15378"/>
        <dbReference type="ChEBI" id="CHEBI:16526"/>
        <dbReference type="ChEBI" id="CHEBI:16810"/>
        <dbReference type="ChEBI" id="CHEBI:29780"/>
        <dbReference type="ChEBI" id="CHEBI:58818"/>
        <dbReference type="EC" id="2.2.1.9"/>
    </reaction>
</comment>
<dbReference type="Gene3D" id="3.40.50.1220">
    <property type="entry name" value="TPP-binding domain"/>
    <property type="match status" value="1"/>
</dbReference>
<dbReference type="PANTHER" id="PTHR42916">
    <property type="entry name" value="2-SUCCINYL-5-ENOLPYRUVYL-6-HYDROXY-3-CYCLOHEXENE-1-CARBOXYLATE SYNTHASE"/>
    <property type="match status" value="1"/>
</dbReference>
<keyword evidence="2 6" id="KW-0479">Metal-binding</keyword>
<dbReference type="PANTHER" id="PTHR42916:SF1">
    <property type="entry name" value="PROTEIN PHYLLO, CHLOROPLASTIC"/>
    <property type="match status" value="1"/>
</dbReference>
<evidence type="ECO:0000259" key="7">
    <source>
        <dbReference type="Pfam" id="PF02776"/>
    </source>
</evidence>
<evidence type="ECO:0000256" key="1">
    <source>
        <dbReference type="ARBA" id="ARBA00022679"/>
    </source>
</evidence>
<comment type="cofactor">
    <cofactor evidence="6">
        <name>Mg(2+)</name>
        <dbReference type="ChEBI" id="CHEBI:18420"/>
    </cofactor>
    <cofactor evidence="6">
        <name>Mn(2+)</name>
        <dbReference type="ChEBI" id="CHEBI:29035"/>
    </cofactor>
</comment>
<evidence type="ECO:0000256" key="5">
    <source>
        <dbReference type="ARBA" id="ARBA00023211"/>
    </source>
</evidence>
<gene>
    <name evidence="6 9" type="primary">menD</name>
    <name evidence="9" type="ORF">GCM10011340_24620</name>
</gene>
<evidence type="ECO:0000259" key="8">
    <source>
        <dbReference type="Pfam" id="PF16582"/>
    </source>
</evidence>
<organism evidence="9 10">
    <name type="scientific">Roseivirga thermotolerans</name>
    <dbReference type="NCBI Taxonomy" id="1758176"/>
    <lineage>
        <taxon>Bacteria</taxon>
        <taxon>Pseudomonadati</taxon>
        <taxon>Bacteroidota</taxon>
        <taxon>Cytophagia</taxon>
        <taxon>Cytophagales</taxon>
        <taxon>Roseivirgaceae</taxon>
        <taxon>Roseivirga</taxon>
    </lineage>
</organism>
<dbReference type="RefSeq" id="WP_189630556.1">
    <property type="nucleotide sequence ID" value="NZ_BNAG01000003.1"/>
</dbReference>
<name>A0ABQ3I6B3_9BACT</name>
<comment type="pathway">
    <text evidence="6">Quinol/quinone metabolism; menaquinone biosynthesis.</text>
</comment>
<dbReference type="CDD" id="cd02009">
    <property type="entry name" value="TPP_SHCHC_synthase"/>
    <property type="match status" value="1"/>
</dbReference>
<dbReference type="SUPFAM" id="SSF52518">
    <property type="entry name" value="Thiamin diphosphate-binding fold (THDP-binding)"/>
    <property type="match status" value="2"/>
</dbReference>
<comment type="pathway">
    <text evidence="6">Quinol/quinone metabolism; 1,4-dihydroxy-2-naphthoate biosynthesis; 1,4-dihydroxy-2-naphthoate from chorismate: step 2/7.</text>
</comment>
<evidence type="ECO:0000313" key="10">
    <source>
        <dbReference type="Proteomes" id="UP000658258"/>
    </source>
</evidence>
<accession>A0ABQ3I6B3</accession>
<keyword evidence="1 6" id="KW-0808">Transferase</keyword>